<dbReference type="GO" id="GO:0000160">
    <property type="term" value="P:phosphorelay signal transduction system"/>
    <property type="evidence" value="ECO:0007669"/>
    <property type="project" value="UniProtKB-KW"/>
</dbReference>
<organism evidence="5 6">
    <name type="scientific">Okeania hirsuta</name>
    <dbReference type="NCBI Taxonomy" id="1458930"/>
    <lineage>
        <taxon>Bacteria</taxon>
        <taxon>Bacillati</taxon>
        <taxon>Cyanobacteriota</taxon>
        <taxon>Cyanophyceae</taxon>
        <taxon>Oscillatoriophycideae</taxon>
        <taxon>Oscillatoriales</taxon>
        <taxon>Microcoleaceae</taxon>
        <taxon>Okeania</taxon>
    </lineage>
</organism>
<accession>A0A3N6PCG1</accession>
<dbReference type="PRINTS" id="PR00344">
    <property type="entry name" value="BCTRLSENSOR"/>
</dbReference>
<keyword evidence="5" id="KW-0547">Nucleotide-binding</keyword>
<evidence type="ECO:0000256" key="3">
    <source>
        <dbReference type="ARBA" id="ARBA00023012"/>
    </source>
</evidence>
<reference evidence="5 6" key="1">
    <citation type="journal article" date="2018" name="ACS Chem. Biol.">
        <title>Ketoreductase domain dysfunction expands chemodiversity: malyngamide biosynthesis in the cyanobacterium Okeania hirsuta.</title>
        <authorList>
            <person name="Moss N.A."/>
            <person name="Leao T."/>
            <person name="Rankin M."/>
            <person name="McCullough T.M."/>
            <person name="Qu P."/>
            <person name="Korobeynikov A."/>
            <person name="Smith J.L."/>
            <person name="Gerwick L."/>
            <person name="Gerwick W.H."/>
        </authorList>
    </citation>
    <scope>NUCLEOTIDE SEQUENCE [LARGE SCALE GENOMIC DNA]</scope>
    <source>
        <strain evidence="5 6">PAB10Feb10-1</strain>
    </source>
</reference>
<dbReference type="InterPro" id="IPR003594">
    <property type="entry name" value="HATPase_dom"/>
</dbReference>
<dbReference type="EC" id="2.7.13.3" evidence="2"/>
<dbReference type="Gene3D" id="3.30.565.10">
    <property type="entry name" value="Histidine kinase-like ATPase, C-terminal domain"/>
    <property type="match status" value="1"/>
</dbReference>
<name>A0A3N6PCG1_9CYAN</name>
<sequence>MKFEQESEGLDRNLRRSGLGLSLVERIIELLKGQFRRKKQGEGSIFTFRLPGFRLCRI</sequence>
<evidence type="ECO:0000313" key="5">
    <source>
        <dbReference type="EMBL" id="RQH22452.1"/>
    </source>
</evidence>
<dbReference type="EMBL" id="RCBY01000364">
    <property type="protein sequence ID" value="RQH22452.1"/>
    <property type="molecule type" value="Genomic_DNA"/>
</dbReference>
<dbReference type="SUPFAM" id="SSF55874">
    <property type="entry name" value="ATPase domain of HSP90 chaperone/DNA topoisomerase II/histidine kinase"/>
    <property type="match status" value="1"/>
</dbReference>
<gene>
    <name evidence="5" type="ORF">D5R40_30930</name>
</gene>
<evidence type="ECO:0000313" key="6">
    <source>
        <dbReference type="Proteomes" id="UP000269154"/>
    </source>
</evidence>
<dbReference type="GO" id="GO:0005524">
    <property type="term" value="F:ATP binding"/>
    <property type="evidence" value="ECO:0007669"/>
    <property type="project" value="UniProtKB-KW"/>
</dbReference>
<comment type="caution">
    <text evidence="5">The sequence shown here is derived from an EMBL/GenBank/DDBJ whole genome shotgun (WGS) entry which is preliminary data.</text>
</comment>
<comment type="catalytic activity">
    <reaction evidence="1">
        <text>ATP + protein L-histidine = ADP + protein N-phospho-L-histidine.</text>
        <dbReference type="EC" id="2.7.13.3"/>
    </reaction>
</comment>
<evidence type="ECO:0000256" key="2">
    <source>
        <dbReference type="ARBA" id="ARBA00012438"/>
    </source>
</evidence>
<dbReference type="Proteomes" id="UP000269154">
    <property type="component" value="Unassembled WGS sequence"/>
</dbReference>
<proteinExistence type="predicted"/>
<keyword evidence="3" id="KW-0902">Two-component regulatory system</keyword>
<dbReference type="InterPro" id="IPR004358">
    <property type="entry name" value="Sig_transdc_His_kin-like_C"/>
</dbReference>
<feature type="domain" description="Histidine kinase/HSP90-like ATPase" evidence="4">
    <location>
        <begin position="8"/>
        <end position="51"/>
    </location>
</feature>
<evidence type="ECO:0000259" key="4">
    <source>
        <dbReference type="Pfam" id="PF02518"/>
    </source>
</evidence>
<keyword evidence="6" id="KW-1185">Reference proteome</keyword>
<protein>
    <recommendedName>
        <fullName evidence="2">histidine kinase</fullName>
        <ecNumber evidence="2">2.7.13.3</ecNumber>
    </recommendedName>
</protein>
<dbReference type="AlphaFoldDB" id="A0A3N6PCG1"/>
<evidence type="ECO:0000256" key="1">
    <source>
        <dbReference type="ARBA" id="ARBA00000085"/>
    </source>
</evidence>
<dbReference type="GO" id="GO:0004673">
    <property type="term" value="F:protein histidine kinase activity"/>
    <property type="evidence" value="ECO:0007669"/>
    <property type="project" value="UniProtKB-EC"/>
</dbReference>
<dbReference type="Pfam" id="PF02518">
    <property type="entry name" value="HATPase_c"/>
    <property type="match status" value="1"/>
</dbReference>
<keyword evidence="5" id="KW-0067">ATP-binding</keyword>
<dbReference type="InterPro" id="IPR036890">
    <property type="entry name" value="HATPase_C_sf"/>
</dbReference>
<dbReference type="RefSeq" id="WP_375339428.1">
    <property type="nucleotide sequence ID" value="NZ_CAWOLW010000295.1"/>
</dbReference>